<keyword evidence="3" id="KW-1185">Reference proteome</keyword>
<protein>
    <recommendedName>
        <fullName evidence="4">Splicing factor 3B subunit 1-like</fullName>
    </recommendedName>
</protein>
<dbReference type="AlphaFoldDB" id="A0A2Z7AT71"/>
<feature type="compositionally biased region" description="Low complexity" evidence="1">
    <location>
        <begin position="645"/>
        <end position="656"/>
    </location>
</feature>
<proteinExistence type="predicted"/>
<evidence type="ECO:0000313" key="3">
    <source>
        <dbReference type="Proteomes" id="UP000250235"/>
    </source>
</evidence>
<evidence type="ECO:0000256" key="1">
    <source>
        <dbReference type="SAM" id="MobiDB-lite"/>
    </source>
</evidence>
<sequence length="722" mass="79099">MVCWGIHLPTDGLIDLSEVPNDLVLKARTLFSKSGTPVQFSCKKRLLKYEFRLLNDILAKSISVKAGSFYAVTHERFLMMTAIHFGVKINWSTILFEVLKEMVDITTKKAKGFAAQICVLLKGDPAVTLGEATIFPPLKILSEKTVHTYVATNNTIDARGEIEESEVAKVAVVKRKTGSKKKSATTVDKKADIALVQVVEEKDVSKKRPAAVPEVKIAKKKRTTSGKTVPKDQDLAIVSVALDGMPIQTVDSISAMTSAHPPPPKRKAPNRKLKLTPDSDEDVVEKEYAMETVVMESDVLESDSAEDLAMRTVLEEPVATKSDDIQIVVAECSPVATDEDVGPLSKVQESSVSPISEDESMTIEEHLTLIPDGVMLPSLTSAEPTKIKFSSTIEIRGVEDGGWYRKNLPSIAPTDKGKKSLEEPNTIQGHPAHEKFQLICGDIDFLSLLRENVITEMDSFFHSFSLRTLHAMRTVKDILSKVEKVLSWAETDSLETAIHHRLFIIAKYREVLLRKFLVARRTNLVFGLPTTAIDQRTLDLLSAAHPRGNEIIQGTTTAVGSTPTAVQFSLPPAVSDSFNDLRTYMSRIISLQSKESRILDDSHSKVLDKIKQLETTILDAFYQQNQAFHHLITGMRQEAHNDTNSLSLGEGSSSRRPQLPPDDLNRPSGGNANIGGGGGGSGGSGRRDDRKGSSTKTGSGSGGAGGPYKKNAEWWLYGKNQF</sequence>
<name>A0A2Z7AT71_9LAMI</name>
<gene>
    <name evidence="2" type="ORF">F511_39536</name>
</gene>
<feature type="region of interest" description="Disordered" evidence="1">
    <location>
        <begin position="642"/>
        <end position="710"/>
    </location>
</feature>
<dbReference type="Proteomes" id="UP000250235">
    <property type="component" value="Unassembled WGS sequence"/>
</dbReference>
<feature type="compositionally biased region" description="Gly residues" evidence="1">
    <location>
        <begin position="672"/>
        <end position="684"/>
    </location>
</feature>
<evidence type="ECO:0000313" key="2">
    <source>
        <dbReference type="EMBL" id="KZV25111.1"/>
    </source>
</evidence>
<dbReference type="EMBL" id="KV012038">
    <property type="protein sequence ID" value="KZV25111.1"/>
    <property type="molecule type" value="Genomic_DNA"/>
</dbReference>
<feature type="compositionally biased region" description="Basic residues" evidence="1">
    <location>
        <begin position="263"/>
        <end position="274"/>
    </location>
</feature>
<accession>A0A2Z7AT71</accession>
<feature type="region of interest" description="Disordered" evidence="1">
    <location>
        <begin position="338"/>
        <end position="358"/>
    </location>
</feature>
<organism evidence="2 3">
    <name type="scientific">Dorcoceras hygrometricum</name>
    <dbReference type="NCBI Taxonomy" id="472368"/>
    <lineage>
        <taxon>Eukaryota</taxon>
        <taxon>Viridiplantae</taxon>
        <taxon>Streptophyta</taxon>
        <taxon>Embryophyta</taxon>
        <taxon>Tracheophyta</taxon>
        <taxon>Spermatophyta</taxon>
        <taxon>Magnoliopsida</taxon>
        <taxon>eudicotyledons</taxon>
        <taxon>Gunneridae</taxon>
        <taxon>Pentapetalae</taxon>
        <taxon>asterids</taxon>
        <taxon>lamiids</taxon>
        <taxon>Lamiales</taxon>
        <taxon>Gesneriaceae</taxon>
        <taxon>Didymocarpoideae</taxon>
        <taxon>Trichosporeae</taxon>
        <taxon>Loxocarpinae</taxon>
        <taxon>Dorcoceras</taxon>
    </lineage>
</organism>
<feature type="region of interest" description="Disordered" evidence="1">
    <location>
        <begin position="255"/>
        <end position="275"/>
    </location>
</feature>
<evidence type="ECO:0008006" key="4">
    <source>
        <dbReference type="Google" id="ProtNLM"/>
    </source>
</evidence>
<reference evidence="2 3" key="1">
    <citation type="journal article" date="2015" name="Proc. Natl. Acad. Sci. U.S.A.">
        <title>The resurrection genome of Boea hygrometrica: A blueprint for survival of dehydration.</title>
        <authorList>
            <person name="Xiao L."/>
            <person name="Yang G."/>
            <person name="Zhang L."/>
            <person name="Yang X."/>
            <person name="Zhao S."/>
            <person name="Ji Z."/>
            <person name="Zhou Q."/>
            <person name="Hu M."/>
            <person name="Wang Y."/>
            <person name="Chen M."/>
            <person name="Xu Y."/>
            <person name="Jin H."/>
            <person name="Xiao X."/>
            <person name="Hu G."/>
            <person name="Bao F."/>
            <person name="Hu Y."/>
            <person name="Wan P."/>
            <person name="Li L."/>
            <person name="Deng X."/>
            <person name="Kuang T."/>
            <person name="Xiang C."/>
            <person name="Zhu J.K."/>
            <person name="Oliver M.J."/>
            <person name="He Y."/>
        </authorList>
    </citation>
    <scope>NUCLEOTIDE SEQUENCE [LARGE SCALE GENOMIC DNA]</scope>
    <source>
        <strain evidence="3">cv. XS01</strain>
    </source>
</reference>